<gene>
    <name evidence="1" type="ORF">AC812_14055</name>
</gene>
<sequence>MANIFLLDIDGVLVKPGGYRTALHRTIAFFLEQLGLPDHFNLTEEEIGIFEANGITSEWDMIPLTYATIFETALSTQNIHLPSLQHAIEWFRDCSPLHDRPAYTAHIPQWLKWGTAGLPLADSIYNRFRENLSHHPYPNLAAQPFAGEILSNTRDFSKNPFSRLFQNHVLGETTFKQIYPGLPAVAVESTLEKYDQPNLPAELQIELRNHLQNRRIQAAAMTLRPNRLQGVSVNGNHYRAGFSPEAEIALRMTGLDGIALAGYGTLLWACQQYHLAIDQVLKPSEFHALTAIALAFNDLPEAVEFCMSLYQGIPFQEQVKSTAHLARYLPNEPLHIHIFEDSPNGIRSVLRASQILENAGWVVTCYLWGITTHPHKKKALEESGATVFSSASDALRSVLKMINN</sequence>
<reference evidence="1 2" key="1">
    <citation type="submission" date="2015-07" db="EMBL/GenBank/DDBJ databases">
        <title>Draft genome of Bellilinea caldifistulae DSM 17877.</title>
        <authorList>
            <person name="Hemp J."/>
            <person name="Ward L.M."/>
            <person name="Pace L.A."/>
            <person name="Fischer W.W."/>
        </authorList>
    </citation>
    <scope>NUCLEOTIDE SEQUENCE [LARGE SCALE GENOMIC DNA]</scope>
    <source>
        <strain evidence="1 2">GOMI-1</strain>
    </source>
</reference>
<accession>A0A0P6X3C7</accession>
<name>A0A0P6X3C7_9CHLR</name>
<dbReference type="EMBL" id="LGHJ01000019">
    <property type="protein sequence ID" value="KPL73900.1"/>
    <property type="molecule type" value="Genomic_DNA"/>
</dbReference>
<protein>
    <submittedName>
        <fullName evidence="1">Uncharacterized protein</fullName>
    </submittedName>
</protein>
<dbReference type="RefSeq" id="WP_061917651.1">
    <property type="nucleotide sequence ID" value="NZ_DF967971.1"/>
</dbReference>
<evidence type="ECO:0000313" key="2">
    <source>
        <dbReference type="Proteomes" id="UP000050514"/>
    </source>
</evidence>
<proteinExistence type="predicted"/>
<dbReference type="Proteomes" id="UP000050514">
    <property type="component" value="Unassembled WGS sequence"/>
</dbReference>
<evidence type="ECO:0000313" key="1">
    <source>
        <dbReference type="EMBL" id="KPL73900.1"/>
    </source>
</evidence>
<keyword evidence="2" id="KW-1185">Reference proteome</keyword>
<dbReference type="AlphaFoldDB" id="A0A0P6X3C7"/>
<dbReference type="OrthoDB" id="162167at2"/>
<organism evidence="1 2">
    <name type="scientific">Bellilinea caldifistulae</name>
    <dbReference type="NCBI Taxonomy" id="360411"/>
    <lineage>
        <taxon>Bacteria</taxon>
        <taxon>Bacillati</taxon>
        <taxon>Chloroflexota</taxon>
        <taxon>Anaerolineae</taxon>
        <taxon>Anaerolineales</taxon>
        <taxon>Anaerolineaceae</taxon>
        <taxon>Bellilinea</taxon>
    </lineage>
</organism>
<comment type="caution">
    <text evidence="1">The sequence shown here is derived from an EMBL/GenBank/DDBJ whole genome shotgun (WGS) entry which is preliminary data.</text>
</comment>